<dbReference type="AlphaFoldDB" id="A0A844GD41"/>
<gene>
    <name evidence="2" type="ORF">GKE73_12585</name>
</gene>
<comment type="caution">
    <text evidence="2">The sequence shown here is derived from an EMBL/GenBank/DDBJ whole genome shotgun (WGS) entry which is preliminary data.</text>
</comment>
<keyword evidence="3" id="KW-1185">Reference proteome</keyword>
<dbReference type="EMBL" id="WLYX01000001">
    <property type="protein sequence ID" value="MTD33579.1"/>
    <property type="molecule type" value="Genomic_DNA"/>
</dbReference>
<dbReference type="InterPro" id="IPR036680">
    <property type="entry name" value="SPOR-like_sf"/>
</dbReference>
<accession>A0A844GD41</accession>
<dbReference type="Gene3D" id="3.30.70.1070">
    <property type="entry name" value="Sporulation related repeat"/>
    <property type="match status" value="1"/>
</dbReference>
<proteinExistence type="predicted"/>
<dbReference type="InterPro" id="IPR007730">
    <property type="entry name" value="SPOR-like_dom"/>
</dbReference>
<protein>
    <recommendedName>
        <fullName evidence="1">SPOR domain-containing protein</fullName>
    </recommendedName>
</protein>
<dbReference type="Proteomes" id="UP000446658">
    <property type="component" value="Unassembled WGS sequence"/>
</dbReference>
<evidence type="ECO:0000313" key="3">
    <source>
        <dbReference type="Proteomes" id="UP000446658"/>
    </source>
</evidence>
<evidence type="ECO:0000259" key="1">
    <source>
        <dbReference type="Pfam" id="PF05036"/>
    </source>
</evidence>
<organism evidence="2 3">
    <name type="scientific">Paludibacterium denitrificans</name>
    <dbReference type="NCBI Taxonomy" id="2675226"/>
    <lineage>
        <taxon>Bacteria</taxon>
        <taxon>Pseudomonadati</taxon>
        <taxon>Pseudomonadota</taxon>
        <taxon>Betaproteobacteria</taxon>
        <taxon>Neisseriales</taxon>
        <taxon>Chromobacteriaceae</taxon>
        <taxon>Paludibacterium</taxon>
    </lineage>
</organism>
<dbReference type="GO" id="GO:0042834">
    <property type="term" value="F:peptidoglycan binding"/>
    <property type="evidence" value="ECO:0007669"/>
    <property type="project" value="InterPro"/>
</dbReference>
<dbReference type="Pfam" id="PF05036">
    <property type="entry name" value="SPOR"/>
    <property type="match status" value="1"/>
</dbReference>
<name>A0A844GD41_9NEIS</name>
<sequence length="86" mass="9279">MAPVPPVSTNKTQPAGSSVGYTLQLGLFNTTANAENLVRELKNHGIEAHTETRVQLGPFKTRSEADEASEKLRKLGYKPLLAPAGY</sequence>
<evidence type="ECO:0000313" key="2">
    <source>
        <dbReference type="EMBL" id="MTD33579.1"/>
    </source>
</evidence>
<feature type="domain" description="SPOR" evidence="1">
    <location>
        <begin position="18"/>
        <end position="80"/>
    </location>
</feature>
<reference evidence="2 3" key="1">
    <citation type="submission" date="2019-11" db="EMBL/GenBank/DDBJ databases">
        <title>Draft genome sequence of Paludibacterium sp. dN18-1.</title>
        <authorList>
            <person name="Im W.-T."/>
        </authorList>
    </citation>
    <scope>NUCLEOTIDE SEQUENCE [LARGE SCALE GENOMIC DNA]</scope>
    <source>
        <strain evidence="3">dN 18-1</strain>
    </source>
</reference>
<dbReference type="SUPFAM" id="SSF110997">
    <property type="entry name" value="Sporulation related repeat"/>
    <property type="match status" value="1"/>
</dbReference>